<protein>
    <submittedName>
        <fullName evidence="2">GNAT family N-acetyltransferase</fullName>
    </submittedName>
</protein>
<organism evidence="2 3">
    <name type="scientific">Pedobacter petrophilus</name>
    <dbReference type="NCBI Taxonomy" id="1908241"/>
    <lineage>
        <taxon>Bacteria</taxon>
        <taxon>Pseudomonadati</taxon>
        <taxon>Bacteroidota</taxon>
        <taxon>Sphingobacteriia</taxon>
        <taxon>Sphingobacteriales</taxon>
        <taxon>Sphingobacteriaceae</taxon>
        <taxon>Pedobacter</taxon>
    </lineage>
</organism>
<dbReference type="InterPro" id="IPR016181">
    <property type="entry name" value="Acyl_CoA_acyltransferase"/>
</dbReference>
<dbReference type="PANTHER" id="PTHR43792:SF13">
    <property type="entry name" value="ACETYLTRANSFERASE"/>
    <property type="match status" value="1"/>
</dbReference>
<gene>
    <name evidence="2" type="ORF">GJU39_02150</name>
</gene>
<keyword evidence="2" id="KW-0808">Transferase</keyword>
<dbReference type="InterPro" id="IPR000182">
    <property type="entry name" value="GNAT_dom"/>
</dbReference>
<feature type="domain" description="N-acetyltransferase" evidence="1">
    <location>
        <begin position="16"/>
        <end position="168"/>
    </location>
</feature>
<evidence type="ECO:0000313" key="2">
    <source>
        <dbReference type="EMBL" id="MRX74877.1"/>
    </source>
</evidence>
<sequence length="168" mass="18577">MAFIYTDRLILIPFTTEILTSIENDEGALLKANKLVYSKGWPDEDALETFPKIKRNLALVTLPTGFESWLIVKEDGLAIIGDAGFKGRPDHDGRIDLGYAIAAGERKNGYALEAAEGLMNWAFQQQGVRAVTASCLKSNAGSAKLLQKLAFKELSSDTEMIYWLKKSF</sequence>
<dbReference type="Gene3D" id="3.40.630.30">
    <property type="match status" value="1"/>
</dbReference>
<reference evidence="2 3" key="1">
    <citation type="submission" date="2019-11" db="EMBL/GenBank/DDBJ databases">
        <title>Pedobacter petrophilus genome.</title>
        <authorList>
            <person name="Feldbauer M.J."/>
            <person name="Newman J.D."/>
        </authorList>
    </citation>
    <scope>NUCLEOTIDE SEQUENCE [LARGE SCALE GENOMIC DNA]</scope>
    <source>
        <strain evidence="2 3">LMG 29686</strain>
    </source>
</reference>
<proteinExistence type="predicted"/>
<accession>A0A7K0FTB2</accession>
<dbReference type="Proteomes" id="UP000487757">
    <property type="component" value="Unassembled WGS sequence"/>
</dbReference>
<dbReference type="Pfam" id="PF13302">
    <property type="entry name" value="Acetyltransf_3"/>
    <property type="match status" value="1"/>
</dbReference>
<dbReference type="GO" id="GO:0016747">
    <property type="term" value="F:acyltransferase activity, transferring groups other than amino-acyl groups"/>
    <property type="evidence" value="ECO:0007669"/>
    <property type="project" value="InterPro"/>
</dbReference>
<evidence type="ECO:0000313" key="3">
    <source>
        <dbReference type="Proteomes" id="UP000487757"/>
    </source>
</evidence>
<dbReference type="SUPFAM" id="SSF55729">
    <property type="entry name" value="Acyl-CoA N-acyltransferases (Nat)"/>
    <property type="match status" value="1"/>
</dbReference>
<comment type="caution">
    <text evidence="2">The sequence shown here is derived from an EMBL/GenBank/DDBJ whole genome shotgun (WGS) entry which is preliminary data.</text>
</comment>
<keyword evidence="3" id="KW-1185">Reference proteome</keyword>
<dbReference type="PANTHER" id="PTHR43792">
    <property type="entry name" value="GNAT FAMILY, PUTATIVE (AFU_ORTHOLOGUE AFUA_3G00765)-RELATED-RELATED"/>
    <property type="match status" value="1"/>
</dbReference>
<evidence type="ECO:0000259" key="1">
    <source>
        <dbReference type="PROSITE" id="PS51186"/>
    </source>
</evidence>
<dbReference type="InterPro" id="IPR051531">
    <property type="entry name" value="N-acetyltransferase"/>
</dbReference>
<dbReference type="EMBL" id="WKKH01000002">
    <property type="protein sequence ID" value="MRX74877.1"/>
    <property type="molecule type" value="Genomic_DNA"/>
</dbReference>
<dbReference type="AlphaFoldDB" id="A0A7K0FTB2"/>
<name>A0A7K0FTB2_9SPHI</name>
<dbReference type="PROSITE" id="PS51186">
    <property type="entry name" value="GNAT"/>
    <property type="match status" value="1"/>
</dbReference>